<comment type="subcellular location">
    <subcellularLocation>
        <location evidence="1">Membrane</location>
        <topology evidence="1">Single-pass membrane protein</topology>
    </subcellularLocation>
</comment>
<dbReference type="SUPFAM" id="SSF54523">
    <property type="entry name" value="Pili subunits"/>
    <property type="match status" value="1"/>
</dbReference>
<evidence type="ECO:0000256" key="1">
    <source>
        <dbReference type="ARBA" id="ARBA00004167"/>
    </source>
</evidence>
<dbReference type="Pfam" id="PF07963">
    <property type="entry name" value="N_methyl"/>
    <property type="match status" value="1"/>
</dbReference>
<gene>
    <name evidence="7" type="ORF">MTY_2703</name>
</gene>
<dbReference type="Proteomes" id="UP000063718">
    <property type="component" value="Unassembled WGS sequence"/>
</dbReference>
<keyword evidence="3 6" id="KW-0812">Transmembrane</keyword>
<dbReference type="PRINTS" id="PR00813">
    <property type="entry name" value="BCTERIALGSPG"/>
</dbReference>
<evidence type="ECO:0000256" key="6">
    <source>
        <dbReference type="SAM" id="Phobius"/>
    </source>
</evidence>
<evidence type="ECO:0000256" key="5">
    <source>
        <dbReference type="ARBA" id="ARBA00023136"/>
    </source>
</evidence>
<keyword evidence="4 6" id="KW-1133">Transmembrane helix</keyword>
<evidence type="ECO:0000313" key="7">
    <source>
        <dbReference type="EMBL" id="GAF27362.1"/>
    </source>
</evidence>
<dbReference type="Pfam" id="PF22434">
    <property type="entry name" value="PilW_C"/>
    <property type="match status" value="1"/>
</dbReference>
<name>A0A0S6UEF8_NEOTH</name>
<accession>A0A0S6UEF8</accession>
<keyword evidence="2" id="KW-0488">Methylation</keyword>
<keyword evidence="5 6" id="KW-0472">Membrane</keyword>
<dbReference type="EMBL" id="DF238840">
    <property type="protein sequence ID" value="GAF27362.1"/>
    <property type="molecule type" value="Genomic_DNA"/>
</dbReference>
<sequence length="168" mass="18628">MPMTFGLSILRSDHRGFTLVELLVVIAIIGVLAAIVVPNAFKSIEKAKVARAEADLKAFKAAALNYYTDTGKWPEDKYPGEDPGFVTNEGNVNGWNGPYLERWPASTPFGGQYDWDKWSDRAGITIAHTPNLTDNLMLLIDRDMDDGNLASGNVVKLDYGLQVILQRW</sequence>
<evidence type="ECO:0000256" key="2">
    <source>
        <dbReference type="ARBA" id="ARBA00022481"/>
    </source>
</evidence>
<organism evidence="7">
    <name type="scientific">Moorella thermoacetica Y72</name>
    <dbReference type="NCBI Taxonomy" id="1325331"/>
    <lineage>
        <taxon>Bacteria</taxon>
        <taxon>Bacillati</taxon>
        <taxon>Bacillota</taxon>
        <taxon>Clostridia</taxon>
        <taxon>Neomoorellales</taxon>
        <taxon>Neomoorellaceae</taxon>
        <taxon>Neomoorella</taxon>
    </lineage>
</organism>
<dbReference type="PROSITE" id="PS00409">
    <property type="entry name" value="PROKAR_NTER_METHYL"/>
    <property type="match status" value="1"/>
</dbReference>
<dbReference type="InterPro" id="IPR012902">
    <property type="entry name" value="N_methyl_site"/>
</dbReference>
<dbReference type="GO" id="GO:0015628">
    <property type="term" value="P:protein secretion by the type II secretion system"/>
    <property type="evidence" value="ECO:0007669"/>
    <property type="project" value="InterPro"/>
</dbReference>
<proteinExistence type="predicted"/>
<dbReference type="Gene3D" id="3.30.700.10">
    <property type="entry name" value="Glycoprotein, Type 4 Pilin"/>
    <property type="match status" value="1"/>
</dbReference>
<dbReference type="GO" id="GO:0016020">
    <property type="term" value="C:membrane"/>
    <property type="evidence" value="ECO:0007669"/>
    <property type="project" value="UniProtKB-SubCell"/>
</dbReference>
<dbReference type="PANTHER" id="PTHR30093:SF44">
    <property type="entry name" value="TYPE II SECRETION SYSTEM CORE PROTEIN G"/>
    <property type="match status" value="1"/>
</dbReference>
<dbReference type="AlphaFoldDB" id="A0A0S6UEF8"/>
<evidence type="ECO:0000256" key="3">
    <source>
        <dbReference type="ARBA" id="ARBA00022692"/>
    </source>
</evidence>
<evidence type="ECO:0000256" key="4">
    <source>
        <dbReference type="ARBA" id="ARBA00022989"/>
    </source>
</evidence>
<feature type="transmembrane region" description="Helical" evidence="6">
    <location>
        <begin position="20"/>
        <end position="41"/>
    </location>
</feature>
<dbReference type="InterPro" id="IPR045584">
    <property type="entry name" value="Pilin-like"/>
</dbReference>
<protein>
    <submittedName>
        <fullName evidence="7">Type II secretory pathway, pseudopilin PulG</fullName>
    </submittedName>
</protein>
<dbReference type="InterPro" id="IPR000983">
    <property type="entry name" value="Bac_GSPG_pilin"/>
</dbReference>
<dbReference type="NCBIfam" id="TIGR02532">
    <property type="entry name" value="IV_pilin_GFxxxE"/>
    <property type="match status" value="1"/>
</dbReference>
<dbReference type="GO" id="GO:0015627">
    <property type="term" value="C:type II protein secretion system complex"/>
    <property type="evidence" value="ECO:0007669"/>
    <property type="project" value="InterPro"/>
</dbReference>
<reference evidence="7" key="1">
    <citation type="journal article" date="2014" name="Gene">
        <title>Genome-guided analysis of transformation efficiency and carbon dioxide assimilation by Moorella thermoacetica Y72.</title>
        <authorList>
            <person name="Tsukahara K."/>
            <person name="Kita A."/>
            <person name="Nakashimada Y."/>
            <person name="Hoshino T."/>
            <person name="Murakami K."/>
        </authorList>
    </citation>
    <scope>NUCLEOTIDE SEQUENCE [LARGE SCALE GENOMIC DNA]</scope>
    <source>
        <strain evidence="7">Y72</strain>
    </source>
</reference>
<dbReference type="PANTHER" id="PTHR30093">
    <property type="entry name" value="GENERAL SECRETION PATHWAY PROTEIN G"/>
    <property type="match status" value="1"/>
</dbReference>